<evidence type="ECO:0000313" key="8">
    <source>
        <dbReference type="EMBL" id="WLV24992.1"/>
    </source>
</evidence>
<dbReference type="NCBIfam" id="TIGR03164">
    <property type="entry name" value="UHCUDC"/>
    <property type="match status" value="1"/>
</dbReference>
<dbReference type="GO" id="GO:0051997">
    <property type="term" value="F:2-oxo-4-hydroxy-4-carboxy-5-ureidoimidazoline decarboxylase activity"/>
    <property type="evidence" value="ECO:0007669"/>
    <property type="project" value="UniProtKB-EC"/>
</dbReference>
<dbReference type="RefSeq" id="WP_348028580.1">
    <property type="nucleotide sequence ID" value="NZ_CP129113.1"/>
</dbReference>
<evidence type="ECO:0000256" key="6">
    <source>
        <dbReference type="ARBA" id="ARBA00023239"/>
    </source>
</evidence>
<comment type="catalytic activity">
    <reaction evidence="1">
        <text>5-hydroxy-2-oxo-4-ureido-2,5-dihydro-1H-imidazole-5-carboxylate + H(+) = (S)-allantoin + CO2</text>
        <dbReference type="Rhea" id="RHEA:26301"/>
        <dbReference type="ChEBI" id="CHEBI:15378"/>
        <dbReference type="ChEBI" id="CHEBI:15678"/>
        <dbReference type="ChEBI" id="CHEBI:16526"/>
        <dbReference type="ChEBI" id="CHEBI:58639"/>
        <dbReference type="EC" id="4.1.1.97"/>
    </reaction>
</comment>
<evidence type="ECO:0000313" key="9">
    <source>
        <dbReference type="Proteomes" id="UP001180087"/>
    </source>
</evidence>
<keyword evidence="4" id="KW-0659">Purine metabolism</keyword>
<accession>A0ABY9KXA8</accession>
<evidence type="ECO:0000259" key="7">
    <source>
        <dbReference type="Pfam" id="PF09349"/>
    </source>
</evidence>
<dbReference type="InterPro" id="IPR036778">
    <property type="entry name" value="OHCU_decarboxylase_sf"/>
</dbReference>
<feature type="domain" description="Oxo-4-hydroxy-4-carboxy-5-ureidoimidazoline decarboxylase" evidence="7">
    <location>
        <begin position="9"/>
        <end position="161"/>
    </location>
</feature>
<reference evidence="8" key="1">
    <citation type="submission" date="2023-06" db="EMBL/GenBank/DDBJ databases">
        <title>A Treasure from Seagulls: Isolation and Description of Aciduricobacillus qingdaonensis gen. nov., sp. nov., a Rare Obligately Uric Acid-utilizing Member in the Family Bacillaceae.</title>
        <authorList>
            <person name="Liu W."/>
            <person name="Wang B."/>
        </authorList>
    </citation>
    <scope>NUCLEOTIDE SEQUENCE</scope>
    <source>
        <strain evidence="8">44XB</strain>
    </source>
</reference>
<dbReference type="InterPro" id="IPR018020">
    <property type="entry name" value="OHCU_decarboxylase"/>
</dbReference>
<evidence type="ECO:0000256" key="4">
    <source>
        <dbReference type="ARBA" id="ARBA00022631"/>
    </source>
</evidence>
<evidence type="ECO:0000256" key="3">
    <source>
        <dbReference type="ARBA" id="ARBA00012257"/>
    </source>
</evidence>
<name>A0ABY9KXA8_9BACI</name>
<dbReference type="Gene3D" id="1.10.3330.10">
    <property type="entry name" value="Oxo-4-hydroxy-4-carboxy-5-ureidoimidazoline decarboxylase"/>
    <property type="match status" value="1"/>
</dbReference>
<dbReference type="SUPFAM" id="SSF158694">
    <property type="entry name" value="UraD-Like"/>
    <property type="match status" value="1"/>
</dbReference>
<dbReference type="Proteomes" id="UP001180087">
    <property type="component" value="Chromosome"/>
</dbReference>
<keyword evidence="6 8" id="KW-0456">Lyase</keyword>
<dbReference type="InterPro" id="IPR017580">
    <property type="entry name" value="OHCU_decarboxylase-1"/>
</dbReference>
<dbReference type="PANTHER" id="PTHR43466">
    <property type="entry name" value="2-OXO-4-HYDROXY-4-CARBOXY-5-UREIDOIMIDAZOLINE DECARBOXYLASE-RELATED"/>
    <property type="match status" value="1"/>
</dbReference>
<organism evidence="8 9">
    <name type="scientific">Aciduricibacillus chroicocephali</name>
    <dbReference type="NCBI Taxonomy" id="3054939"/>
    <lineage>
        <taxon>Bacteria</taxon>
        <taxon>Bacillati</taxon>
        <taxon>Bacillota</taxon>
        <taxon>Bacilli</taxon>
        <taxon>Bacillales</taxon>
        <taxon>Bacillaceae</taxon>
        <taxon>Aciduricibacillus</taxon>
    </lineage>
</organism>
<keyword evidence="9" id="KW-1185">Reference proteome</keyword>
<evidence type="ECO:0000256" key="5">
    <source>
        <dbReference type="ARBA" id="ARBA00022793"/>
    </source>
</evidence>
<proteinExistence type="predicted"/>
<dbReference type="Pfam" id="PF09349">
    <property type="entry name" value="OHCU_decarbox"/>
    <property type="match status" value="1"/>
</dbReference>
<protein>
    <recommendedName>
        <fullName evidence="3">2-oxo-4-hydroxy-4-carboxy-5-ureidoimidazoline decarboxylase</fullName>
        <ecNumber evidence="3">4.1.1.97</ecNumber>
    </recommendedName>
</protein>
<dbReference type="PANTHER" id="PTHR43466:SF1">
    <property type="entry name" value="2-OXO-4-HYDROXY-4-CARBOXY-5-UREIDOIMIDAZOLINE DECARBOXYLASE-RELATED"/>
    <property type="match status" value="1"/>
</dbReference>
<evidence type="ECO:0000256" key="1">
    <source>
        <dbReference type="ARBA" id="ARBA00001163"/>
    </source>
</evidence>
<evidence type="ECO:0000256" key="2">
    <source>
        <dbReference type="ARBA" id="ARBA00004754"/>
    </source>
</evidence>
<keyword evidence="5" id="KW-0210">Decarboxylase</keyword>
<gene>
    <name evidence="8" type="primary">uraD</name>
    <name evidence="8" type="ORF">QR721_01775</name>
</gene>
<dbReference type="EC" id="4.1.1.97" evidence="3"/>
<sequence>MAYTLEELNQKDQQGFVDAIGSIWEHSPWVSEQAWGKRPFSSVDELFNAMETEVDEAPMQKKLDLLNAHPDLGGRVKMTDESVQEQKGAGLDQLSPEEHAEFLDLNKQYTEKFGFPFIIAVKGHNKDSIKAAMQERVKNDRDTELETALKEIYKIARFRLDDLVEAA</sequence>
<dbReference type="EMBL" id="CP129113">
    <property type="protein sequence ID" value="WLV24992.1"/>
    <property type="molecule type" value="Genomic_DNA"/>
</dbReference>
<comment type="pathway">
    <text evidence="2">Purine metabolism; urate degradation; (S)-allantoin from urate: step 3/3.</text>
</comment>